<evidence type="ECO:0000256" key="2">
    <source>
        <dbReference type="ARBA" id="ARBA00008434"/>
    </source>
</evidence>
<keyword evidence="6 9" id="KW-0687">Ribonucleoprotein</keyword>
<dbReference type="CDD" id="cd00677">
    <property type="entry name" value="S15_NS1_EPRS_RNA-bind"/>
    <property type="match status" value="1"/>
</dbReference>
<accession>A0A0P4VNJ6</accession>
<organism evidence="10">
    <name type="scientific">Rhodnius neglectus</name>
    <dbReference type="NCBI Taxonomy" id="72488"/>
    <lineage>
        <taxon>Eukaryota</taxon>
        <taxon>Metazoa</taxon>
        <taxon>Ecdysozoa</taxon>
        <taxon>Arthropoda</taxon>
        <taxon>Hexapoda</taxon>
        <taxon>Insecta</taxon>
        <taxon>Pterygota</taxon>
        <taxon>Neoptera</taxon>
        <taxon>Paraneoptera</taxon>
        <taxon>Hemiptera</taxon>
        <taxon>Heteroptera</taxon>
        <taxon>Panheteroptera</taxon>
        <taxon>Cimicomorpha</taxon>
        <taxon>Reduviidae</taxon>
        <taxon>Triatominae</taxon>
        <taxon>Rhodnius</taxon>
    </lineage>
</organism>
<dbReference type="PANTHER" id="PTHR46685:SF1">
    <property type="entry name" value="SMALL RIBOSOMAL SUBUNIT PROTEIN US15M"/>
    <property type="match status" value="1"/>
</dbReference>
<dbReference type="EMBL" id="GDKW01002525">
    <property type="protein sequence ID" value="JAI54070.1"/>
    <property type="molecule type" value="mRNA"/>
</dbReference>
<keyword evidence="3" id="KW-0809">Transit peptide</keyword>
<evidence type="ECO:0000313" key="10">
    <source>
        <dbReference type="EMBL" id="JAI54070.1"/>
    </source>
</evidence>
<reference evidence="10" key="1">
    <citation type="journal article" date="2016" name="PLoS Negl. Trop. Dis.">
        <title>A Deep Insight into the Sialome of Rhodnius neglectus, a Vector of Chagas Disease.</title>
        <authorList>
            <person name="Santiago P.B."/>
            <person name="Assumpcao T.C."/>
            <person name="Araujo C.N."/>
            <person name="Bastos I.M."/>
            <person name="Neves D."/>
            <person name="Silva I.G."/>
            <person name="Charneau S."/>
            <person name="Queiroz R.M."/>
            <person name="Raiol T."/>
            <person name="Oliveira J.V."/>
            <person name="Sousa M.V."/>
            <person name="Calvo E."/>
            <person name="Ribeiro J.M."/>
            <person name="Santana J.M."/>
        </authorList>
    </citation>
    <scope>NUCLEOTIDE SEQUENCE</scope>
    <source>
        <tissue evidence="10">Salivary glands</tissue>
    </source>
</reference>
<dbReference type="AlphaFoldDB" id="A0A0P4VNJ6"/>
<dbReference type="PANTHER" id="PTHR46685">
    <property type="entry name" value="28S RIBOSOMAL PROTEIN S15, MITOCHONDRIAL"/>
    <property type="match status" value="1"/>
</dbReference>
<dbReference type="GO" id="GO:0003723">
    <property type="term" value="F:RNA binding"/>
    <property type="evidence" value="ECO:0007669"/>
    <property type="project" value="TreeGrafter"/>
</dbReference>
<evidence type="ECO:0000256" key="4">
    <source>
        <dbReference type="ARBA" id="ARBA00022980"/>
    </source>
</evidence>
<keyword evidence="5" id="KW-0496">Mitochondrion</keyword>
<dbReference type="GO" id="GO:0032543">
    <property type="term" value="P:mitochondrial translation"/>
    <property type="evidence" value="ECO:0007669"/>
    <property type="project" value="TreeGrafter"/>
</dbReference>
<dbReference type="SUPFAM" id="SSF47060">
    <property type="entry name" value="S15/NS1 RNA-binding domain"/>
    <property type="match status" value="1"/>
</dbReference>
<proteinExistence type="evidence at transcript level"/>
<evidence type="ECO:0000256" key="9">
    <source>
        <dbReference type="RuleBase" id="RU003919"/>
    </source>
</evidence>
<dbReference type="GO" id="GO:0005763">
    <property type="term" value="C:mitochondrial small ribosomal subunit"/>
    <property type="evidence" value="ECO:0007669"/>
    <property type="project" value="TreeGrafter"/>
</dbReference>
<evidence type="ECO:0000256" key="8">
    <source>
        <dbReference type="ARBA" id="ARBA00035528"/>
    </source>
</evidence>
<dbReference type="InterPro" id="IPR052137">
    <property type="entry name" value="uS15_ribosomal"/>
</dbReference>
<comment type="similarity">
    <text evidence="2 9">Belongs to the universal ribosomal protein uS15 family.</text>
</comment>
<dbReference type="InterPro" id="IPR009068">
    <property type="entry name" value="uS15_NS1_RNA-bd_sf"/>
</dbReference>
<evidence type="ECO:0000256" key="1">
    <source>
        <dbReference type="ARBA" id="ARBA00004173"/>
    </source>
</evidence>
<dbReference type="InterPro" id="IPR000589">
    <property type="entry name" value="Ribosomal_uS15"/>
</dbReference>
<protein>
    <recommendedName>
        <fullName evidence="7">Small ribosomal subunit protein uS15m</fullName>
    </recommendedName>
    <alternativeName>
        <fullName evidence="8">28S ribosomal protein S15, mitochondrial</fullName>
    </alternativeName>
</protein>
<evidence type="ECO:0000256" key="7">
    <source>
        <dbReference type="ARBA" id="ARBA00035249"/>
    </source>
</evidence>
<dbReference type="Gene3D" id="1.10.287.10">
    <property type="entry name" value="S15/NS1, RNA-binding"/>
    <property type="match status" value="1"/>
</dbReference>
<dbReference type="Pfam" id="PF00312">
    <property type="entry name" value="Ribosomal_S15"/>
    <property type="match status" value="1"/>
</dbReference>
<dbReference type="PROSITE" id="PS00362">
    <property type="entry name" value="RIBOSOMAL_S15"/>
    <property type="match status" value="1"/>
</dbReference>
<keyword evidence="4 9" id="KW-0689">Ribosomal protein</keyword>
<evidence type="ECO:0000256" key="3">
    <source>
        <dbReference type="ARBA" id="ARBA00022946"/>
    </source>
</evidence>
<name>A0A0P4VNJ6_9HEMI</name>
<evidence type="ECO:0000256" key="5">
    <source>
        <dbReference type="ARBA" id="ARBA00023128"/>
    </source>
</evidence>
<dbReference type="GO" id="GO:0003735">
    <property type="term" value="F:structural constituent of ribosome"/>
    <property type="evidence" value="ECO:0007669"/>
    <property type="project" value="InterPro"/>
</dbReference>
<sequence length="274" mass="32484">MSIAFRSSGFLISPAVSVVGRRNLKSSLPIKWVRPEKIPCIKPQKSGDLKPVIEIDSTHYPLEFRNSEELKTADETVKRLFSLQYFPKNKTVEVIRATYLDKVKRHQFDTRSPEARVAKMTADIRCMQQHMDKFPKDVKTKVCLKEVIDKRKKLLKFLRTWDYKCFEWILDRLDLIYKPFPPQDVYKRIERKRSLRMLTDKYCEDIINRRLNEYKESLEAQQETFLENKIRTLKWIMKEEMDCGLDTSINEDDIKAVEDKLENLRKTKVGSLNG</sequence>
<dbReference type="SMART" id="SM01387">
    <property type="entry name" value="Ribosomal_S15"/>
    <property type="match status" value="1"/>
</dbReference>
<evidence type="ECO:0000256" key="6">
    <source>
        <dbReference type="ARBA" id="ARBA00023274"/>
    </source>
</evidence>
<comment type="subcellular location">
    <subcellularLocation>
        <location evidence="1">Mitochondrion</location>
    </subcellularLocation>
</comment>